<dbReference type="Proteomes" id="UP000030762">
    <property type="component" value="Unassembled WGS sequence"/>
</dbReference>
<dbReference type="OrthoDB" id="167531at2759"/>
<dbReference type="STRING" id="1156394.T0S7S9"/>
<dbReference type="VEuPathDB" id="FungiDB:SDRG_01193"/>
<feature type="region of interest" description="Disordered" evidence="1">
    <location>
        <begin position="1"/>
        <end position="21"/>
    </location>
</feature>
<reference evidence="2 3" key="1">
    <citation type="submission" date="2012-04" db="EMBL/GenBank/DDBJ databases">
        <title>The Genome Sequence of Saprolegnia declina VS20.</title>
        <authorList>
            <consortium name="The Broad Institute Genome Sequencing Platform"/>
            <person name="Russ C."/>
            <person name="Nusbaum C."/>
            <person name="Tyler B."/>
            <person name="van West P."/>
            <person name="Dieguez-Uribeondo J."/>
            <person name="de Bruijn I."/>
            <person name="Tripathy S."/>
            <person name="Jiang R."/>
            <person name="Young S.K."/>
            <person name="Zeng Q."/>
            <person name="Gargeya S."/>
            <person name="Fitzgerald M."/>
            <person name="Haas B."/>
            <person name="Abouelleil A."/>
            <person name="Alvarado L."/>
            <person name="Arachchi H.M."/>
            <person name="Berlin A."/>
            <person name="Chapman S.B."/>
            <person name="Goldberg J."/>
            <person name="Griggs A."/>
            <person name="Gujja S."/>
            <person name="Hansen M."/>
            <person name="Howarth C."/>
            <person name="Imamovic A."/>
            <person name="Larimer J."/>
            <person name="McCowen C."/>
            <person name="Montmayeur A."/>
            <person name="Murphy C."/>
            <person name="Neiman D."/>
            <person name="Pearson M."/>
            <person name="Priest M."/>
            <person name="Roberts A."/>
            <person name="Saif S."/>
            <person name="Shea T."/>
            <person name="Sisk P."/>
            <person name="Sykes S."/>
            <person name="Wortman J."/>
            <person name="Nusbaum C."/>
            <person name="Birren B."/>
        </authorList>
    </citation>
    <scope>NUCLEOTIDE SEQUENCE [LARGE SCALE GENOMIC DNA]</scope>
    <source>
        <strain evidence="2 3">VS20</strain>
    </source>
</reference>
<proteinExistence type="predicted"/>
<protein>
    <submittedName>
        <fullName evidence="2">Uncharacterized protein</fullName>
    </submittedName>
</protein>
<dbReference type="InParanoid" id="T0S7S9"/>
<dbReference type="GeneID" id="19941920"/>
<evidence type="ECO:0000313" key="3">
    <source>
        <dbReference type="Proteomes" id="UP000030762"/>
    </source>
</evidence>
<gene>
    <name evidence="2" type="ORF">SDRG_01193</name>
</gene>
<sequence>MSGQGLGRCTPTHRMSGQGLGRCTPTHINPEVWTSGKLSTLNIYANETAPTTNGYNGVTGLYTLTANVQEALKGTTSTKGTFSRPYSIDFWRDFLWSEQVINFFGYTNAPNRNQISKKSACADNSFGCMNGCSKSHACTLAEAQGTPYKPTSHLANRVCWLR</sequence>
<name>T0S7S9_SAPDV</name>
<dbReference type="EMBL" id="JH767134">
    <property type="protein sequence ID" value="EQC41218.1"/>
    <property type="molecule type" value="Genomic_DNA"/>
</dbReference>
<evidence type="ECO:0000313" key="2">
    <source>
        <dbReference type="EMBL" id="EQC41218.1"/>
    </source>
</evidence>
<dbReference type="AlphaFoldDB" id="T0S7S9"/>
<accession>T0S7S9</accession>
<evidence type="ECO:0000256" key="1">
    <source>
        <dbReference type="SAM" id="MobiDB-lite"/>
    </source>
</evidence>
<organism evidence="2 3">
    <name type="scientific">Saprolegnia diclina (strain VS20)</name>
    <dbReference type="NCBI Taxonomy" id="1156394"/>
    <lineage>
        <taxon>Eukaryota</taxon>
        <taxon>Sar</taxon>
        <taxon>Stramenopiles</taxon>
        <taxon>Oomycota</taxon>
        <taxon>Saprolegniomycetes</taxon>
        <taxon>Saprolegniales</taxon>
        <taxon>Saprolegniaceae</taxon>
        <taxon>Saprolegnia</taxon>
    </lineage>
</organism>
<dbReference type="RefSeq" id="XP_008604932.1">
    <property type="nucleotide sequence ID" value="XM_008606710.1"/>
</dbReference>
<keyword evidence="3" id="KW-1185">Reference proteome</keyword>